<dbReference type="GO" id="GO:0005681">
    <property type="term" value="C:spliceosomal complex"/>
    <property type="evidence" value="ECO:0007669"/>
    <property type="project" value="UniProtKB-KW"/>
</dbReference>
<feature type="domain" description="C2H2-type" evidence="25">
    <location>
        <begin position="687"/>
        <end position="714"/>
    </location>
</feature>
<dbReference type="Gene3D" id="3.40.50.300">
    <property type="entry name" value="P-loop containing nucleotide triphosphate hydrolases"/>
    <property type="match status" value="2"/>
</dbReference>
<dbReference type="InterPro" id="IPR048966">
    <property type="entry name" value="Aquarius_b-barrel"/>
</dbReference>
<feature type="domain" description="C2H2-type" evidence="25">
    <location>
        <begin position="747"/>
        <end position="774"/>
    </location>
</feature>
<keyword evidence="15" id="KW-0508">mRNA splicing</keyword>
<dbReference type="InterPro" id="IPR032174">
    <property type="entry name" value="Aquarius_N"/>
</dbReference>
<keyword evidence="16" id="KW-0539">Nucleus</keyword>
<evidence type="ECO:0000256" key="12">
    <source>
        <dbReference type="ARBA" id="ARBA00022840"/>
    </source>
</evidence>
<keyword evidence="9" id="KW-0378">Hydrolase</keyword>
<dbReference type="InterPro" id="IPR047187">
    <property type="entry name" value="SF1_C_Upf1"/>
</dbReference>
<protein>
    <recommendedName>
        <fullName evidence="21">RNA helicase aquarius</fullName>
        <ecNumber evidence="2">3.6.4.13</ecNumber>
    </recommendedName>
    <alternativeName>
        <fullName evidence="22">Intron-binding protein of 160 kDa</fullName>
    </alternativeName>
</protein>
<feature type="region of interest" description="Disordered" evidence="24">
    <location>
        <begin position="447"/>
        <end position="486"/>
    </location>
</feature>
<keyword evidence="12" id="KW-0067">ATP-binding</keyword>
<feature type="compositionally biased region" description="Polar residues" evidence="24">
    <location>
        <begin position="990"/>
        <end position="1003"/>
    </location>
</feature>
<evidence type="ECO:0000256" key="20">
    <source>
        <dbReference type="ARBA" id="ARBA00063921"/>
    </source>
</evidence>
<name>A0AAV1P5K1_SCOSC</name>
<feature type="domain" description="C2H2-type" evidence="25">
    <location>
        <begin position="490"/>
        <end position="517"/>
    </location>
</feature>
<sequence length="3118" mass="356531">MHQCPICPKSFPVLSKLHRHHVIHTGQKPFVCTVCGKAFTQLVHLKTHMEKIHHSRLLRDSFQDGTSTNNKRVSHLNHDTPTAVTNINGSGNCTIMPSAVSSSVASQPEWKRKITHKCLPPSADNGNPPQNMPHGSVMNSDLDVMDTKHQEQVDSVYSDTYVCNAESGYTCKFCLKSFTSSLQLWIHSSAHNKPKQCQRGISGQTLSKEVHSKMSQELSSSLKHHCPKCPKTFCSPSKLQRHLLIHTGLKPYSCVFCRKAFRQKVHLKTHLSTSNKCSLSASNAGKKQRLCNGSQTSDRQLQSSVQRPTSHQCPVNSAVELELQCRINVNAVQASSKAEIKFDAVEEPEQPLNTSSQSIYQSSGEQKQQYMIHKDLKPFRCMICNRSFRLEINLIRHHKIHRNQKELTAPAQDVRNNVKMSHSDAIKHSPEASNADPTDLNIIIKPETWSENPSDLKESPPQDAELITSTEQQSETCQASSKNQRTNTSHQCHACSKCFPSSSKLQRHMMTHTGQRPFGCEMCGKRFRQKTHLRVHCRTHLWSRYHKQRSLYINRPPSRIGGFNTRTAGDIPIQEMFTHKRDYETHNGSDLISTKQLDQTPSMEIVQSHVNREQEEKVLLHASKKNEVVYPSKVLPSANNGHPPKSMPHVSDTYVMNSVSDFMDTKHQEQVYSANTATSVCNNYSGYNCKVCLKSFTSSLQLWIHSSTHTKPKQRQRGISGQTLSKKAHSKMSQELSSSGGKITFKHHCPKCPKTFCSPSKLQRHLLIHTGLKPYSCVFCRKAFRQKVHLKTHLSTSNKCSLSGSNAGKKQRLCNGSQTSDRQLQSSVQRPTSHQCPVNSAVELELQCRMNVNGVQAPSKAEIKYDAVEEPEQPLNTSSQSIYKSSGEQKQQYMIHKDLKPFRCMICNRSFRLEINLIRHHKIHRNQKELAAPAQNLRNIVKMSHSDAIKHSPEASNADPTDLNIIIKPETWSENLSDLNESPPQDAELITSTEQQSETCQASSKKRRTNTSHQCHACSKCFPSSSKLQRHMMTHTGQRPFGCEMCGKRFRQKTHLRVHCRTHLWSRYHKQRSLYINRPPSRIGGFNTRTAGDIPIQEMFTHLRDFETHNGSVLISTKQLDQTPSMALVQSHVNREQEDKVLLHTSKKNEVYLSKVPKVKGVKKTQTAKSKQNTGNVQHKCFQCFKCFPTVSKLQRHEMVHTGLKPFQCHTCGKSFRQASHLKTHQVSHYKSKASKPVNQQGDSRKCKANSQQELYPKFSVCIPPQKKTVTINTAHSVIDGAVSNVESELTFTMQEISITKGNRIIKKITKSNVCCKKKKLHICRICLKNFASPYKLSRHLVIHSGIRPYKCPLCSKTFTQCNHLKVHERRCKNGNRTSDYYQGEMINTSHLQDKCTEKITDYVDLYVDGLGEQAESDYTSVGHYSLTDREFSDCTEAIDSEWLVVPEVGLQDTNNESDEKQRENYSEVTDHCSYSFPSELAFEINKLVQNQIMAPLSHQDESNNVKIPGQLKGALTMSDSNTQLSDGCVSSVADSQNQADLPDYYWCEPLTMFQQDEDTTSLQGKKDPQEHNYNTSVQPKSSSTQKHRCEICFKYFVSPSKLKRHYLVHTGQRPFRCDICGKSFTQSSHSSLQLLEMATMEKETPAKKSAAPSVSQINAEYVTQLANKYWAPHAKNKLPFDPKVMEDVYEKEILKSKFAIRKIMLLEFSQYLENYLWVNYTPEVSSNAYLMSICCIVNEKFRENVPAWEVFKKEPSHFPFFVKCVMEAVLAGENSGLTLKEQTVLLVFLDHCFNSLEVDLIREQVQQLISLPMWMCLIPSRLQHELKKVPKLQKFWNLIKKKFDKMDADGAEQAKKERVFLSALIKKFLGVLVSIPPSGTVSMEKVHYCERFIELMIDLEALLPTRRWFNTVLDDSHLVVSCHLSSLAHREKEGHLFCQLLDMLKFYTGFEINDQTGNALTQKEMTTLHYDRITSLQKKKKKRKQNILITRAAFAHFPELHDFALSNVAAVDTRESLTKHFGHLSPNTLHQVASYLCLLPELAEGQDTTHEKEVLLELLVSRHERRISQIEQLNQMPLYPTEKIIWDENIVPTEYYSGEGCLALPKLNLQFLTLHDYLLRNFNLFRLESTYEIRQDIEDVVWRMKPWQSEYGGVVFGGWARMAQTITSFSIVEVAKPNIGESWPARVRADVTINLNVQDHIKHEWEGLRKHDVCFLITVRPNLPYGTRFDRRQPFVEQTGLVYVRGCEVQGMLDDKGRVIEEGPEPKPKLRGDARTFRVWLDPNQYQQDMTSSIQSGTEDPYETFNIIMRRKPKENNFKAVLETIRNLMNTECVVPDWLHDIILGYGDQGSAHYSKMPNQIPTLDFNDTFLSLDHLHSCFPSSTIKVTEENHELQVPPFRITFPISNKTDKGKKRKADEEVEDKVENTALIVEPYVTPNRGPYPYNQPKRNTIQFTPTQIEAIRAGMQPGLTMVVGPPGTGKTDVAVQIISNLYHNFPEQRTLIVTHSNQALNQLFEKIMALDIDERHLLRLGHGEEELETEKDFSRYGRVNYVLARRLELLREVGRLQESLDVPGDVSYTCETAGHFYLYQVISRWEQYMSKVKPKQAKKVEVEAVAAHFPFHKYFSNAPQPVFKGRSFEEDMDIAEGCYRHIKKIFTQLEEFRAFELLRSGLDRSKYLLVKEAKIIAMTCTHAALKRHDLVELGFKYDNILMEEAAQILEIETFIPLLLQNPEDGYSRLKRWIMIGDHHQLPPVIKNMAFQKYSNMEQSLFTRFVRLGVPTIDLDAQGRARASLCNLYNWRYKHLGNLPHVQQMPEFQVPNPGLTFDFQLINVEDFNGVGESEPNPYFYQNLGEAEYSVALYMYMRLLGYPADRISILTTYNGQKHLIRDVINQRCGGNPFFGQPNKVTTVDRFQGQQNDYIILSLVRTKAVGHLRDVRRLVVAMSRARLGLYIFARVSLFQNCFELTPAFNQLTARPLQLHIRPHEYYSQEQPRDASGQPDQIVKNMPEMANLVYNMYMHMIQTSMKYKQQQQQKLALPPQQTTTDAAEEKAAASSVDPQEETPMEQETPEGEANSEPKSGDGNQDTVAHAKMPEHPGRDSDSDGEDSGKEQEP</sequence>
<dbReference type="GO" id="GO:0005654">
    <property type="term" value="C:nucleoplasm"/>
    <property type="evidence" value="ECO:0007669"/>
    <property type="project" value="UniProtKB-SubCell"/>
</dbReference>
<feature type="domain" description="C2H2-type" evidence="25">
    <location>
        <begin position="1013"/>
        <end position="1040"/>
    </location>
</feature>
<dbReference type="Proteomes" id="UP001314229">
    <property type="component" value="Unassembled WGS sequence"/>
</dbReference>
<keyword evidence="27" id="KW-1185">Reference proteome</keyword>
<evidence type="ECO:0000256" key="24">
    <source>
        <dbReference type="SAM" id="MobiDB-lite"/>
    </source>
</evidence>
<dbReference type="EMBL" id="CAWUFR010000098">
    <property type="protein sequence ID" value="CAK6966927.1"/>
    <property type="molecule type" value="Genomic_DNA"/>
</dbReference>
<dbReference type="SMART" id="SM00355">
    <property type="entry name" value="ZnF_C2H2"/>
    <property type="match status" value="19"/>
</dbReference>
<comment type="subcellular location">
    <subcellularLocation>
        <location evidence="1">Nucleus</location>
        <location evidence="1">Nucleoplasm</location>
    </subcellularLocation>
</comment>
<dbReference type="GO" id="GO:0000978">
    <property type="term" value="F:RNA polymerase II cis-regulatory region sequence-specific DNA binding"/>
    <property type="evidence" value="ECO:0007669"/>
    <property type="project" value="TreeGrafter"/>
</dbReference>
<dbReference type="GO" id="GO:0003723">
    <property type="term" value="F:RNA binding"/>
    <property type="evidence" value="ECO:0007669"/>
    <property type="project" value="UniProtKB-KW"/>
</dbReference>
<feature type="compositionally biased region" description="Polar residues" evidence="24">
    <location>
        <begin position="467"/>
        <end position="486"/>
    </location>
</feature>
<dbReference type="GO" id="GO:0006397">
    <property type="term" value="P:mRNA processing"/>
    <property type="evidence" value="ECO:0007669"/>
    <property type="project" value="UniProtKB-KW"/>
</dbReference>
<feature type="region of interest" description="Disordered" evidence="24">
    <location>
        <begin position="117"/>
        <end position="139"/>
    </location>
</feature>
<evidence type="ECO:0000256" key="3">
    <source>
        <dbReference type="ARBA" id="ARBA00022664"/>
    </source>
</evidence>
<dbReference type="FunFam" id="3.30.160.60:FF:002212">
    <property type="entry name" value="Zinc finger protein 672"/>
    <property type="match status" value="1"/>
</dbReference>
<keyword evidence="5" id="KW-0747">Spliceosome</keyword>
<feature type="domain" description="C2H2-type" evidence="25">
    <location>
        <begin position="252"/>
        <end position="288"/>
    </location>
</feature>
<keyword evidence="8 23" id="KW-0863">Zinc-finger</keyword>
<keyword evidence="7" id="KW-0547">Nucleotide-binding</keyword>
<keyword evidence="11" id="KW-0862">Zinc</keyword>
<reference evidence="26 27" key="1">
    <citation type="submission" date="2024-01" db="EMBL/GenBank/DDBJ databases">
        <authorList>
            <person name="Alioto T."/>
            <person name="Alioto T."/>
            <person name="Gomez Garrido J."/>
        </authorList>
    </citation>
    <scope>NUCLEOTIDE SEQUENCE [LARGE SCALE GENOMIC DNA]</scope>
</reference>
<dbReference type="SUPFAM" id="SSF52540">
    <property type="entry name" value="P-loop containing nucleoside triphosphate hydrolases"/>
    <property type="match status" value="1"/>
</dbReference>
<evidence type="ECO:0000256" key="8">
    <source>
        <dbReference type="ARBA" id="ARBA00022771"/>
    </source>
</evidence>
<accession>A0AAV1P5K1</accession>
<feature type="compositionally biased region" description="Polar residues" evidence="24">
    <location>
        <begin position="717"/>
        <end position="732"/>
    </location>
</feature>
<keyword evidence="13" id="KW-0694">RNA-binding</keyword>
<dbReference type="FunFam" id="3.30.160.60:FF:000624">
    <property type="entry name" value="zinc finger protein 697"/>
    <property type="match status" value="2"/>
</dbReference>
<evidence type="ECO:0000256" key="11">
    <source>
        <dbReference type="ARBA" id="ARBA00022833"/>
    </source>
</evidence>
<dbReference type="InterPro" id="IPR041679">
    <property type="entry name" value="DNA2/NAM7-like_C"/>
</dbReference>
<evidence type="ECO:0000256" key="10">
    <source>
        <dbReference type="ARBA" id="ARBA00022806"/>
    </source>
</evidence>
<feature type="compositionally biased region" description="Low complexity" evidence="24">
    <location>
        <begin position="3036"/>
        <end position="3046"/>
    </location>
</feature>
<proteinExistence type="inferred from homology"/>
<organism evidence="26 27">
    <name type="scientific">Scomber scombrus</name>
    <name type="common">Atlantic mackerel</name>
    <name type="synonym">Scomber vernalis</name>
    <dbReference type="NCBI Taxonomy" id="13677"/>
    <lineage>
        <taxon>Eukaryota</taxon>
        <taxon>Metazoa</taxon>
        <taxon>Chordata</taxon>
        <taxon>Craniata</taxon>
        <taxon>Vertebrata</taxon>
        <taxon>Euteleostomi</taxon>
        <taxon>Actinopterygii</taxon>
        <taxon>Neopterygii</taxon>
        <taxon>Teleostei</taxon>
        <taxon>Neoteleostei</taxon>
        <taxon>Acanthomorphata</taxon>
        <taxon>Pelagiaria</taxon>
        <taxon>Scombriformes</taxon>
        <taxon>Scombridae</taxon>
        <taxon>Scomber</taxon>
    </lineage>
</organism>
<feature type="domain" description="C2H2-type" evidence="25">
    <location>
        <begin position="1179"/>
        <end position="1206"/>
    </location>
</feature>
<feature type="compositionally biased region" description="Polar residues" evidence="24">
    <location>
        <begin position="1572"/>
        <end position="1582"/>
    </location>
</feature>
<dbReference type="GO" id="GO:0000981">
    <property type="term" value="F:DNA-binding transcription factor activity, RNA polymerase II-specific"/>
    <property type="evidence" value="ECO:0007669"/>
    <property type="project" value="TreeGrafter"/>
</dbReference>
<comment type="catalytic activity">
    <reaction evidence="17">
        <text>ATP + H2O = ADP + phosphate + H(+)</text>
        <dbReference type="Rhea" id="RHEA:13065"/>
        <dbReference type="ChEBI" id="CHEBI:15377"/>
        <dbReference type="ChEBI" id="CHEBI:15378"/>
        <dbReference type="ChEBI" id="CHEBI:30616"/>
        <dbReference type="ChEBI" id="CHEBI:43474"/>
        <dbReference type="ChEBI" id="CHEBI:456216"/>
        <dbReference type="EC" id="3.6.4.13"/>
    </reaction>
</comment>
<comment type="function">
    <text evidence="18">Involved in pre-mRNA splicing as component of the spliceosome. Intron-binding spliceosomal protein required to link pre-mRNA splicing and snoRNP (small nucleolar ribonucleoprotein) biogenesis. Plays a key role in position-dependent assembly of intron-encoded box C/D small snoRNP, splicing being required for snoRNP assembly. May act by helping the folding of the snoRNA sequence. Binds to intron of pre-mRNAs in a sequence-independent manner, contacting the region between snoRNA and the branchpoint of introns (40 nucleotides upstream of the branchpoint) during the late stages of splicing. Has ATP-dependent RNA helicase activity and can unwind double-stranded RNA molecules with a 3' overhang (in vitro).</text>
</comment>
<feature type="region of interest" description="Disordered" evidence="24">
    <location>
        <begin position="977"/>
        <end position="1008"/>
    </location>
</feature>
<dbReference type="CDD" id="cd18808">
    <property type="entry name" value="SF1_C_Upf1"/>
    <property type="match status" value="1"/>
</dbReference>
<feature type="domain" description="C2H2-type" evidence="25">
    <location>
        <begin position="1041"/>
        <end position="1068"/>
    </location>
</feature>
<evidence type="ECO:0000256" key="1">
    <source>
        <dbReference type="ARBA" id="ARBA00004642"/>
    </source>
</evidence>
<dbReference type="FunFam" id="3.30.160.60:FF:000176">
    <property type="entry name" value="zinc finger protein 70"/>
    <property type="match status" value="1"/>
</dbReference>
<evidence type="ECO:0000256" key="13">
    <source>
        <dbReference type="ARBA" id="ARBA00022884"/>
    </source>
</evidence>
<feature type="region of interest" description="Disordered" evidence="24">
    <location>
        <begin position="797"/>
        <end position="832"/>
    </location>
</feature>
<feature type="domain" description="C2H2-type" evidence="25">
    <location>
        <begin position="1322"/>
        <end position="1349"/>
    </location>
</feature>
<evidence type="ECO:0000256" key="23">
    <source>
        <dbReference type="PROSITE-ProRule" id="PRU00042"/>
    </source>
</evidence>
<feature type="domain" description="C2H2-type" evidence="25">
    <location>
        <begin position="224"/>
        <end position="251"/>
    </location>
</feature>
<comment type="caution">
    <text evidence="26">The sequence shown here is derived from an EMBL/GenBank/DDBJ whole genome shotgun (WGS) entry which is preliminary data.</text>
</comment>
<dbReference type="Pfam" id="PF21144">
    <property type="entry name" value="Aquarius_N_3rd"/>
    <property type="match status" value="1"/>
</dbReference>
<feature type="domain" description="C2H2-type" evidence="25">
    <location>
        <begin position="775"/>
        <end position="811"/>
    </location>
</feature>
<evidence type="ECO:0000313" key="26">
    <source>
        <dbReference type="EMBL" id="CAK6966927.1"/>
    </source>
</evidence>
<dbReference type="GO" id="GO:0005524">
    <property type="term" value="F:ATP binding"/>
    <property type="evidence" value="ECO:0007669"/>
    <property type="project" value="UniProtKB-KW"/>
</dbReference>
<feature type="compositionally biased region" description="Acidic residues" evidence="24">
    <location>
        <begin position="3063"/>
        <end position="3075"/>
    </location>
</feature>
<evidence type="ECO:0000256" key="21">
    <source>
        <dbReference type="ARBA" id="ARBA00069875"/>
    </source>
</evidence>
<feature type="domain" description="C2H2-type" evidence="25">
    <location>
        <begin position="2"/>
        <end position="29"/>
    </location>
</feature>
<dbReference type="Pfam" id="PF13086">
    <property type="entry name" value="AAA_11"/>
    <property type="match status" value="1"/>
</dbReference>
<dbReference type="FunFam" id="3.40.50.300:FF:000396">
    <property type="entry name" value="RNA helicase aquarius"/>
    <property type="match status" value="1"/>
</dbReference>
<evidence type="ECO:0000256" key="15">
    <source>
        <dbReference type="ARBA" id="ARBA00023187"/>
    </source>
</evidence>
<gene>
    <name evidence="26" type="ORF">FSCOSCO3_A018683</name>
</gene>
<feature type="domain" description="C2H2-type" evidence="25">
    <location>
        <begin position="1588"/>
        <end position="1615"/>
    </location>
</feature>
<dbReference type="InterPro" id="IPR048967">
    <property type="entry name" value="Aquarius_insert"/>
</dbReference>
<evidence type="ECO:0000256" key="5">
    <source>
        <dbReference type="ARBA" id="ARBA00022728"/>
    </source>
</evidence>
<evidence type="ECO:0000256" key="17">
    <source>
        <dbReference type="ARBA" id="ARBA00047984"/>
    </source>
</evidence>
<feature type="domain" description="C2H2-type" evidence="25">
    <location>
        <begin position="30"/>
        <end position="53"/>
    </location>
</feature>
<dbReference type="Pfam" id="PF13087">
    <property type="entry name" value="AAA_12"/>
    <property type="match status" value="1"/>
</dbReference>
<dbReference type="InterPro" id="IPR027417">
    <property type="entry name" value="P-loop_NTPase"/>
</dbReference>
<dbReference type="InterPro" id="IPR036236">
    <property type="entry name" value="Znf_C2H2_sf"/>
</dbReference>
<dbReference type="Pfam" id="PF00096">
    <property type="entry name" value="zf-C2H2"/>
    <property type="match status" value="7"/>
</dbReference>
<feature type="region of interest" description="Disordered" evidence="24">
    <location>
        <begin position="3036"/>
        <end position="3118"/>
    </location>
</feature>
<keyword evidence="3" id="KW-0507">mRNA processing</keyword>
<evidence type="ECO:0000256" key="18">
    <source>
        <dbReference type="ARBA" id="ARBA00057313"/>
    </source>
</evidence>
<dbReference type="GO" id="GO:0016787">
    <property type="term" value="F:hydrolase activity"/>
    <property type="evidence" value="ECO:0007669"/>
    <property type="project" value="UniProtKB-KW"/>
</dbReference>
<dbReference type="PROSITE" id="PS00028">
    <property type="entry name" value="ZINC_FINGER_C2H2_1"/>
    <property type="match status" value="15"/>
</dbReference>
<feature type="domain" description="C2H2-type" evidence="25">
    <location>
        <begin position="169"/>
        <end position="196"/>
    </location>
</feature>
<dbReference type="Pfam" id="PF21143">
    <property type="entry name" value="Aquarius_N_2nd"/>
    <property type="match status" value="1"/>
</dbReference>
<evidence type="ECO:0000256" key="16">
    <source>
        <dbReference type="ARBA" id="ARBA00023242"/>
    </source>
</evidence>
<evidence type="ECO:0000256" key="2">
    <source>
        <dbReference type="ARBA" id="ARBA00012552"/>
    </source>
</evidence>
<dbReference type="Gene3D" id="3.30.160.60">
    <property type="entry name" value="Classic Zinc Finger"/>
    <property type="match status" value="19"/>
</dbReference>
<evidence type="ECO:0000313" key="27">
    <source>
        <dbReference type="Proteomes" id="UP001314229"/>
    </source>
</evidence>
<feature type="domain" description="C2H2-type" evidence="25">
    <location>
        <begin position="1616"/>
        <end position="1644"/>
    </location>
</feature>
<dbReference type="FunFam" id="3.30.160.60:FF:000446">
    <property type="entry name" value="Zinc finger protein"/>
    <property type="match status" value="5"/>
</dbReference>
<dbReference type="EC" id="3.6.4.13" evidence="2"/>
<keyword evidence="10 26" id="KW-0347">Helicase</keyword>
<evidence type="ECO:0000256" key="14">
    <source>
        <dbReference type="ARBA" id="ARBA00022990"/>
    </source>
</evidence>
<keyword evidence="4" id="KW-0479">Metal-binding</keyword>
<keyword evidence="6" id="KW-0677">Repeat</keyword>
<feature type="domain" description="C2H2-type" evidence="25">
    <location>
        <begin position="518"/>
        <end position="545"/>
    </location>
</feature>
<dbReference type="GO" id="GO:0008270">
    <property type="term" value="F:zinc ion binding"/>
    <property type="evidence" value="ECO:0007669"/>
    <property type="project" value="UniProtKB-KW"/>
</dbReference>
<evidence type="ECO:0000256" key="9">
    <source>
        <dbReference type="ARBA" id="ARBA00022801"/>
    </source>
</evidence>
<evidence type="ECO:0000256" key="19">
    <source>
        <dbReference type="ARBA" id="ARBA00061244"/>
    </source>
</evidence>
<evidence type="ECO:0000256" key="22">
    <source>
        <dbReference type="ARBA" id="ARBA00083796"/>
    </source>
</evidence>
<feature type="domain" description="C2H2-type" evidence="25">
    <location>
        <begin position="1350"/>
        <end position="1378"/>
    </location>
</feature>
<dbReference type="PROSITE" id="PS50157">
    <property type="entry name" value="ZINC_FINGER_C2H2_2"/>
    <property type="match status" value="20"/>
</dbReference>
<feature type="region of interest" description="Disordered" evidence="24">
    <location>
        <begin position="708"/>
        <end position="732"/>
    </location>
</feature>
<feature type="region of interest" description="Disordered" evidence="24">
    <location>
        <begin position="288"/>
        <end position="309"/>
    </location>
</feature>
<feature type="compositionally biased region" description="Basic and acidic residues" evidence="24">
    <location>
        <begin position="3096"/>
        <end position="3118"/>
    </location>
</feature>
<dbReference type="Pfam" id="PF16399">
    <property type="entry name" value="Aquarius_N_1st"/>
    <property type="match status" value="1"/>
</dbReference>
<dbReference type="PANTHER" id="PTHR23235">
    <property type="entry name" value="KRUEPPEL-LIKE TRANSCRIPTION FACTOR"/>
    <property type="match status" value="1"/>
</dbReference>
<dbReference type="InterPro" id="IPR041677">
    <property type="entry name" value="DNA2/NAM7_AAA_11"/>
</dbReference>
<comment type="subunit">
    <text evidence="20">Identified in the spliceosome C complex. Component of the XAB2 complex, a multimeric protein complex composed of XAB2, PRPF19, AQR, ZNF830, ISY1, and PPIE. Identified in a pentameric intron-binding (IB) complex composed of AQR, XAB2, ISY1, ZNF830 and PPIE that is incorporated into the spliceosome as a preassembled complex. The IB complex does not contain PRPF19. Within the spliceosome, interacts with SNRPA1, SF3B1, SF3B3, SF3A1 and SF3A2.</text>
</comment>
<dbReference type="GO" id="GO:0003724">
    <property type="term" value="F:RNA helicase activity"/>
    <property type="evidence" value="ECO:0007669"/>
    <property type="project" value="UniProtKB-EC"/>
</dbReference>
<dbReference type="InterPro" id="IPR013087">
    <property type="entry name" value="Znf_C2H2_type"/>
</dbReference>
<feature type="region of interest" description="Disordered" evidence="24">
    <location>
        <begin position="1558"/>
        <end position="1582"/>
    </location>
</feature>
<dbReference type="GO" id="GO:0008380">
    <property type="term" value="P:RNA splicing"/>
    <property type="evidence" value="ECO:0007669"/>
    <property type="project" value="UniProtKB-KW"/>
</dbReference>
<feature type="domain" description="C2H2-type" evidence="25">
    <location>
        <begin position="1207"/>
        <end position="1234"/>
    </location>
</feature>
<dbReference type="SUPFAM" id="SSF57667">
    <property type="entry name" value="beta-beta-alpha zinc fingers"/>
    <property type="match status" value="10"/>
</dbReference>
<evidence type="ECO:0000256" key="6">
    <source>
        <dbReference type="ARBA" id="ARBA00022737"/>
    </source>
</evidence>
<dbReference type="CDD" id="cd17935">
    <property type="entry name" value="EEXXQc_AQR"/>
    <property type="match status" value="1"/>
</dbReference>
<feature type="domain" description="C2H2-type" evidence="25">
    <location>
        <begin position="379"/>
        <end position="406"/>
    </location>
</feature>
<evidence type="ECO:0000256" key="4">
    <source>
        <dbReference type="ARBA" id="ARBA00022723"/>
    </source>
</evidence>
<evidence type="ECO:0000259" key="25">
    <source>
        <dbReference type="PROSITE" id="PS50157"/>
    </source>
</evidence>
<dbReference type="PANTHER" id="PTHR23235:SF120">
    <property type="entry name" value="KRUPPEL-LIKE FACTOR 15"/>
    <property type="match status" value="1"/>
</dbReference>
<evidence type="ECO:0000256" key="7">
    <source>
        <dbReference type="ARBA" id="ARBA00022741"/>
    </source>
</evidence>
<feature type="domain" description="C2H2-type" evidence="25">
    <location>
        <begin position="902"/>
        <end position="929"/>
    </location>
</feature>
<keyword evidence="14" id="KW-0007">Acetylation</keyword>
<comment type="similarity">
    <text evidence="19">Belongs to the CWF11 family.</text>
</comment>
<dbReference type="FunFam" id="3.30.160.60:FF:000100">
    <property type="entry name" value="Zinc finger 45-like"/>
    <property type="match status" value="2"/>
</dbReference>